<dbReference type="RefSeq" id="XP_040631897.1">
    <property type="nucleotide sequence ID" value="XM_040771014.1"/>
</dbReference>
<gene>
    <name evidence="2" type="ORF">DACRYDRAFT_14104</name>
</gene>
<feature type="compositionally biased region" description="Gly residues" evidence="1">
    <location>
        <begin position="144"/>
        <end position="153"/>
    </location>
</feature>
<keyword evidence="3" id="KW-1185">Reference proteome</keyword>
<dbReference type="AlphaFoldDB" id="M5GG76"/>
<evidence type="ECO:0000256" key="1">
    <source>
        <dbReference type="SAM" id="MobiDB-lite"/>
    </source>
</evidence>
<dbReference type="OrthoDB" id="5550090at2759"/>
<accession>M5GG76</accession>
<feature type="compositionally biased region" description="Basic and acidic residues" evidence="1">
    <location>
        <begin position="159"/>
        <end position="170"/>
    </location>
</feature>
<dbReference type="STRING" id="1858805.M5GG76"/>
<protein>
    <submittedName>
        <fullName evidence="2">Uncharacterized protein</fullName>
    </submittedName>
</protein>
<sequence>MVTLRPNPPPVSPALARVIQDLAQAQGIQIPDPIPLASPSTPTSATARSYASATAAAEAASEWNSLLIQARAERGPQWDVLGQRYLVDVSSDLYFDPAALNPPPPEDLPDDALTREGTERPMVNGILHEGVASAASASPHLGTIGIGPGGGGTFSPSVDGREGSRFETPRRSLRSSGPNGA</sequence>
<evidence type="ECO:0000313" key="2">
    <source>
        <dbReference type="EMBL" id="EJU05003.1"/>
    </source>
</evidence>
<organism evidence="2 3">
    <name type="scientific">Dacryopinax primogenitus (strain DJM 731)</name>
    <name type="common">Brown rot fungus</name>
    <dbReference type="NCBI Taxonomy" id="1858805"/>
    <lineage>
        <taxon>Eukaryota</taxon>
        <taxon>Fungi</taxon>
        <taxon>Dikarya</taxon>
        <taxon>Basidiomycota</taxon>
        <taxon>Agaricomycotina</taxon>
        <taxon>Dacrymycetes</taxon>
        <taxon>Dacrymycetales</taxon>
        <taxon>Dacrymycetaceae</taxon>
        <taxon>Dacryopinax</taxon>
    </lineage>
</organism>
<feature type="region of interest" description="Disordered" evidence="1">
    <location>
        <begin position="142"/>
        <end position="181"/>
    </location>
</feature>
<evidence type="ECO:0000313" key="3">
    <source>
        <dbReference type="Proteomes" id="UP000030653"/>
    </source>
</evidence>
<dbReference type="HOGENOM" id="CLU_1488964_0_0_1"/>
<dbReference type="GeneID" id="63686076"/>
<dbReference type="Proteomes" id="UP000030653">
    <property type="component" value="Unassembled WGS sequence"/>
</dbReference>
<name>M5GG76_DACPD</name>
<reference evidence="2 3" key="1">
    <citation type="journal article" date="2012" name="Science">
        <title>The Paleozoic origin of enzymatic lignin decomposition reconstructed from 31 fungal genomes.</title>
        <authorList>
            <person name="Floudas D."/>
            <person name="Binder M."/>
            <person name="Riley R."/>
            <person name="Barry K."/>
            <person name="Blanchette R.A."/>
            <person name="Henrissat B."/>
            <person name="Martinez A.T."/>
            <person name="Otillar R."/>
            <person name="Spatafora J.W."/>
            <person name="Yadav J.S."/>
            <person name="Aerts A."/>
            <person name="Benoit I."/>
            <person name="Boyd A."/>
            <person name="Carlson A."/>
            <person name="Copeland A."/>
            <person name="Coutinho P.M."/>
            <person name="de Vries R.P."/>
            <person name="Ferreira P."/>
            <person name="Findley K."/>
            <person name="Foster B."/>
            <person name="Gaskell J."/>
            <person name="Glotzer D."/>
            <person name="Gorecki P."/>
            <person name="Heitman J."/>
            <person name="Hesse C."/>
            <person name="Hori C."/>
            <person name="Igarashi K."/>
            <person name="Jurgens J.A."/>
            <person name="Kallen N."/>
            <person name="Kersten P."/>
            <person name="Kohler A."/>
            <person name="Kuees U."/>
            <person name="Kumar T.K.A."/>
            <person name="Kuo A."/>
            <person name="LaButti K."/>
            <person name="Larrondo L.F."/>
            <person name="Lindquist E."/>
            <person name="Ling A."/>
            <person name="Lombard V."/>
            <person name="Lucas S."/>
            <person name="Lundell T."/>
            <person name="Martin R."/>
            <person name="McLaughlin D.J."/>
            <person name="Morgenstern I."/>
            <person name="Morin E."/>
            <person name="Murat C."/>
            <person name="Nagy L.G."/>
            <person name="Nolan M."/>
            <person name="Ohm R.A."/>
            <person name="Patyshakuliyeva A."/>
            <person name="Rokas A."/>
            <person name="Ruiz-Duenas F.J."/>
            <person name="Sabat G."/>
            <person name="Salamov A."/>
            <person name="Samejima M."/>
            <person name="Schmutz J."/>
            <person name="Slot J.C."/>
            <person name="St John F."/>
            <person name="Stenlid J."/>
            <person name="Sun H."/>
            <person name="Sun S."/>
            <person name="Syed K."/>
            <person name="Tsang A."/>
            <person name="Wiebenga A."/>
            <person name="Young D."/>
            <person name="Pisabarro A."/>
            <person name="Eastwood D.C."/>
            <person name="Martin F."/>
            <person name="Cullen D."/>
            <person name="Grigoriev I.V."/>
            <person name="Hibbett D.S."/>
        </authorList>
    </citation>
    <scope>NUCLEOTIDE SEQUENCE [LARGE SCALE GENOMIC DNA]</scope>
    <source>
        <strain evidence="2 3">DJM-731 SS1</strain>
    </source>
</reference>
<proteinExistence type="predicted"/>
<dbReference type="EMBL" id="JH795857">
    <property type="protein sequence ID" value="EJU05003.1"/>
    <property type="molecule type" value="Genomic_DNA"/>
</dbReference>